<protein>
    <submittedName>
        <fullName evidence="2">Uncharacterized protein</fullName>
    </submittedName>
</protein>
<organism evidence="2 3">
    <name type="scientific">Lineolata rhizophorae</name>
    <dbReference type="NCBI Taxonomy" id="578093"/>
    <lineage>
        <taxon>Eukaryota</taxon>
        <taxon>Fungi</taxon>
        <taxon>Dikarya</taxon>
        <taxon>Ascomycota</taxon>
        <taxon>Pezizomycotina</taxon>
        <taxon>Dothideomycetes</taxon>
        <taxon>Dothideomycetes incertae sedis</taxon>
        <taxon>Lineolatales</taxon>
        <taxon>Lineolataceae</taxon>
        <taxon>Lineolata</taxon>
    </lineage>
</organism>
<dbReference type="AlphaFoldDB" id="A0A6A6NXF3"/>
<evidence type="ECO:0000256" key="1">
    <source>
        <dbReference type="SAM" id="MobiDB-lite"/>
    </source>
</evidence>
<dbReference type="EMBL" id="MU001684">
    <property type="protein sequence ID" value="KAF2456204.1"/>
    <property type="molecule type" value="Genomic_DNA"/>
</dbReference>
<feature type="region of interest" description="Disordered" evidence="1">
    <location>
        <begin position="1"/>
        <end position="70"/>
    </location>
</feature>
<name>A0A6A6NXF3_9PEZI</name>
<evidence type="ECO:0000313" key="2">
    <source>
        <dbReference type="EMBL" id="KAF2456204.1"/>
    </source>
</evidence>
<reference evidence="2" key="1">
    <citation type="journal article" date="2020" name="Stud. Mycol.">
        <title>101 Dothideomycetes genomes: a test case for predicting lifestyles and emergence of pathogens.</title>
        <authorList>
            <person name="Haridas S."/>
            <person name="Albert R."/>
            <person name="Binder M."/>
            <person name="Bloem J."/>
            <person name="Labutti K."/>
            <person name="Salamov A."/>
            <person name="Andreopoulos B."/>
            <person name="Baker S."/>
            <person name="Barry K."/>
            <person name="Bills G."/>
            <person name="Bluhm B."/>
            <person name="Cannon C."/>
            <person name="Castanera R."/>
            <person name="Culley D."/>
            <person name="Daum C."/>
            <person name="Ezra D."/>
            <person name="Gonzalez J."/>
            <person name="Henrissat B."/>
            <person name="Kuo A."/>
            <person name="Liang C."/>
            <person name="Lipzen A."/>
            <person name="Lutzoni F."/>
            <person name="Magnuson J."/>
            <person name="Mondo S."/>
            <person name="Nolan M."/>
            <person name="Ohm R."/>
            <person name="Pangilinan J."/>
            <person name="Park H.-J."/>
            <person name="Ramirez L."/>
            <person name="Alfaro M."/>
            <person name="Sun H."/>
            <person name="Tritt A."/>
            <person name="Yoshinaga Y."/>
            <person name="Zwiers L.-H."/>
            <person name="Turgeon B."/>
            <person name="Goodwin S."/>
            <person name="Spatafora J."/>
            <person name="Crous P."/>
            <person name="Grigoriev I."/>
        </authorList>
    </citation>
    <scope>NUCLEOTIDE SEQUENCE</scope>
    <source>
        <strain evidence="2">ATCC 16933</strain>
    </source>
</reference>
<sequence length="261" mass="29595">MNEWRPEQGPRKPFGTPSGRAGIQNQPWQAYQGRRIARSRTTRAPRSGSNHRPSIAGDPPGFKRASAQQSWGGRNWTHNARAAILIASANPGGEHSVPISLPSLQRRCKSIIRTYSIVWPGGSDYTRLLLTYLASLPGSNCFLFCEPMYPSTITQVTSLAYYPTLPSPFPPLPKPKECHLSLHLTDDRLRVQGHQFSWCLRKQSSGDRPVQFRNQRMMRPHSKRKQQVCDPGNREKTSLFFSPFICRLQVEIVFLVFSFFG</sequence>
<gene>
    <name evidence="2" type="ORF">BDY21DRAFT_57914</name>
</gene>
<keyword evidence="3" id="KW-1185">Reference proteome</keyword>
<evidence type="ECO:0000313" key="3">
    <source>
        <dbReference type="Proteomes" id="UP000799766"/>
    </source>
</evidence>
<proteinExistence type="predicted"/>
<feature type="compositionally biased region" description="Basic and acidic residues" evidence="1">
    <location>
        <begin position="1"/>
        <end position="10"/>
    </location>
</feature>
<dbReference type="Proteomes" id="UP000799766">
    <property type="component" value="Unassembled WGS sequence"/>
</dbReference>
<accession>A0A6A6NXF3</accession>